<keyword evidence="3" id="KW-1185">Reference proteome</keyword>
<dbReference type="AlphaFoldDB" id="A0AAV6VMT3"/>
<proteinExistence type="predicted"/>
<reference evidence="2 3" key="1">
    <citation type="journal article" date="2022" name="Nat. Ecol. Evol.">
        <title>A masculinizing supergene underlies an exaggerated male reproductive morph in a spider.</title>
        <authorList>
            <person name="Hendrickx F."/>
            <person name="De Corte Z."/>
            <person name="Sonet G."/>
            <person name="Van Belleghem S.M."/>
            <person name="Kostlbacher S."/>
            <person name="Vangestel C."/>
        </authorList>
    </citation>
    <scope>NUCLEOTIDE SEQUENCE [LARGE SCALE GENOMIC DNA]</scope>
    <source>
        <strain evidence="2">W744_W776</strain>
    </source>
</reference>
<protein>
    <submittedName>
        <fullName evidence="2">Uncharacterized protein</fullName>
    </submittedName>
</protein>
<evidence type="ECO:0000313" key="2">
    <source>
        <dbReference type="EMBL" id="KAG8197992.1"/>
    </source>
</evidence>
<name>A0AAV6VMT3_9ARAC</name>
<feature type="compositionally biased region" description="Polar residues" evidence="1">
    <location>
        <begin position="1"/>
        <end position="10"/>
    </location>
</feature>
<evidence type="ECO:0000256" key="1">
    <source>
        <dbReference type="SAM" id="MobiDB-lite"/>
    </source>
</evidence>
<feature type="region of interest" description="Disordered" evidence="1">
    <location>
        <begin position="1"/>
        <end position="20"/>
    </location>
</feature>
<dbReference type="PANTHER" id="PTHR28348:SF1">
    <property type="entry name" value="UPF0193 PROTEIN EVG1"/>
    <property type="match status" value="1"/>
</dbReference>
<evidence type="ECO:0000313" key="3">
    <source>
        <dbReference type="Proteomes" id="UP000827092"/>
    </source>
</evidence>
<dbReference type="Pfam" id="PF05250">
    <property type="entry name" value="UPF0193"/>
    <property type="match status" value="1"/>
</dbReference>
<dbReference type="PANTHER" id="PTHR28348">
    <property type="entry name" value="UPF0193 PROTEIN EVG1"/>
    <property type="match status" value="1"/>
</dbReference>
<dbReference type="Proteomes" id="UP000827092">
    <property type="component" value="Unassembled WGS sequence"/>
</dbReference>
<comment type="caution">
    <text evidence="2">The sequence shown here is derived from an EMBL/GenBank/DDBJ whole genome shotgun (WGS) entry which is preliminary data.</text>
</comment>
<accession>A0AAV6VMT3</accession>
<gene>
    <name evidence="2" type="ORF">JTE90_029386</name>
</gene>
<dbReference type="InterPro" id="IPR007914">
    <property type="entry name" value="UPF0193"/>
</dbReference>
<organism evidence="2 3">
    <name type="scientific">Oedothorax gibbosus</name>
    <dbReference type="NCBI Taxonomy" id="931172"/>
    <lineage>
        <taxon>Eukaryota</taxon>
        <taxon>Metazoa</taxon>
        <taxon>Ecdysozoa</taxon>
        <taxon>Arthropoda</taxon>
        <taxon>Chelicerata</taxon>
        <taxon>Arachnida</taxon>
        <taxon>Araneae</taxon>
        <taxon>Araneomorphae</taxon>
        <taxon>Entelegynae</taxon>
        <taxon>Araneoidea</taxon>
        <taxon>Linyphiidae</taxon>
        <taxon>Erigoninae</taxon>
        <taxon>Oedothorax</taxon>
    </lineage>
</organism>
<sequence length="206" mass="24243">MNITRNFNTTKFERSKKPPKNNINVLQSLMKEVNLNCKLQDEILNFAESGQSLPYIPKNLIKTENVEKAHLKKVLKLPPRPMQRMKSKIESTGSYEREPYRPDYSKTRPSKEKERLQNMMAFGKDLDEDLLKQKLQSKDVAPEIDSSNLITEILTEIKEREDFLEEMSQLGLREKYLPEIECQISLRLKELEKLNKMKRTEGKQDK</sequence>
<feature type="compositionally biased region" description="Basic and acidic residues" evidence="1">
    <location>
        <begin position="95"/>
        <end position="112"/>
    </location>
</feature>
<dbReference type="EMBL" id="JAFNEN010000046">
    <property type="protein sequence ID" value="KAG8197992.1"/>
    <property type="molecule type" value="Genomic_DNA"/>
</dbReference>
<feature type="region of interest" description="Disordered" evidence="1">
    <location>
        <begin position="84"/>
        <end position="112"/>
    </location>
</feature>